<evidence type="ECO:0000256" key="1">
    <source>
        <dbReference type="SAM" id="Phobius"/>
    </source>
</evidence>
<dbReference type="Gene3D" id="1.20.1090.10">
    <property type="entry name" value="Dehydroquinate synthase-like - alpha domain"/>
    <property type="match status" value="1"/>
</dbReference>
<keyword evidence="1" id="KW-0812">Transmembrane</keyword>
<dbReference type="PANTHER" id="PTHR43633">
    <property type="entry name" value="ALCOHOL DEHYDROGENASE YQHD"/>
    <property type="match status" value="1"/>
</dbReference>
<gene>
    <name evidence="3" type="ORF">TPC1_14538</name>
</gene>
<sequence length="239" mass="27516">MKCWTRMALLMPYLLRHLFKSFINVFVILFHPNCFSQAWVMVYCRANVNILEFLTNIDDPQQVETTYAIDISMIRSIIKSGNILQKKNDDYNARANFCWASTCALNQLSGVAMQGGCWAVHLLEHAMGAIDPKISHGAGLGVAFPAFVRANAERGLRLQTYDRIAKEVFDEQGWEGLIKGFQAMLKQWEHPITLNQLFGREMDQSEREELLKVYMMRPIGKYPEGANKEEFARDAYKYM</sequence>
<proteinExistence type="predicted"/>
<name>A0A146KCS1_9EUKA</name>
<evidence type="ECO:0000313" key="3">
    <source>
        <dbReference type="EMBL" id="JAP93251.1"/>
    </source>
</evidence>
<dbReference type="GO" id="GO:1990362">
    <property type="term" value="F:butanol dehydrogenase (NAD+) activity"/>
    <property type="evidence" value="ECO:0007669"/>
    <property type="project" value="InterPro"/>
</dbReference>
<dbReference type="InterPro" id="IPR044731">
    <property type="entry name" value="BDH-like"/>
</dbReference>
<keyword evidence="1" id="KW-1133">Transmembrane helix</keyword>
<dbReference type="InterPro" id="IPR056798">
    <property type="entry name" value="ADH_Fe_C"/>
</dbReference>
<accession>A0A146KCS1</accession>
<reference evidence="3" key="1">
    <citation type="submission" date="2015-07" db="EMBL/GenBank/DDBJ databases">
        <title>Adaptation to a free-living lifestyle via gene acquisitions in the diplomonad Trepomonas sp. PC1.</title>
        <authorList>
            <person name="Xu F."/>
            <person name="Jerlstrom-Hultqvist J."/>
            <person name="Kolisko M."/>
            <person name="Simpson A.G.B."/>
            <person name="Roger A.J."/>
            <person name="Svard S.G."/>
            <person name="Andersson J.O."/>
        </authorList>
    </citation>
    <scope>NUCLEOTIDE SEQUENCE</scope>
    <source>
        <strain evidence="3">PC1</strain>
    </source>
</reference>
<dbReference type="SUPFAM" id="SSF56796">
    <property type="entry name" value="Dehydroquinate synthase-like"/>
    <property type="match status" value="1"/>
</dbReference>
<dbReference type="Pfam" id="PF25137">
    <property type="entry name" value="ADH_Fe_C"/>
    <property type="match status" value="1"/>
</dbReference>
<protein>
    <submittedName>
        <fullName evidence="3">Alcohol dehydrogenase</fullName>
    </submittedName>
</protein>
<dbReference type="PANTHER" id="PTHR43633:SF1">
    <property type="entry name" value="ALCOHOL DEHYDROGENASE YQHD"/>
    <property type="match status" value="1"/>
</dbReference>
<keyword evidence="1" id="KW-0472">Membrane</keyword>
<feature type="domain" description="Fe-containing alcohol dehydrogenase-like C-terminal" evidence="2">
    <location>
        <begin position="66"/>
        <end position="197"/>
    </location>
</feature>
<evidence type="ECO:0000259" key="2">
    <source>
        <dbReference type="Pfam" id="PF25137"/>
    </source>
</evidence>
<organism evidence="3">
    <name type="scientific">Trepomonas sp. PC1</name>
    <dbReference type="NCBI Taxonomy" id="1076344"/>
    <lineage>
        <taxon>Eukaryota</taxon>
        <taxon>Metamonada</taxon>
        <taxon>Diplomonadida</taxon>
        <taxon>Hexamitidae</taxon>
        <taxon>Hexamitinae</taxon>
        <taxon>Trepomonas</taxon>
    </lineage>
</organism>
<dbReference type="AlphaFoldDB" id="A0A146KCS1"/>
<dbReference type="EMBL" id="GDID01003355">
    <property type="protein sequence ID" value="JAP93251.1"/>
    <property type="molecule type" value="Transcribed_RNA"/>
</dbReference>
<feature type="transmembrane region" description="Helical" evidence="1">
    <location>
        <begin position="21"/>
        <end position="42"/>
    </location>
</feature>